<sequence length="733" mass="82460">MFSAGMATPTAKAAMDPTELVRASTARVVAQAKHVRIDEDAADRLAIKLGQRLQDSEQGFVTWDSGDFHYFADIEQDGPLTCQYVFVLDALNFCFWPTENMEYEHLARGLKNALLQDEHALDAKSLMAVTDEQLTAWFHPFTPPQLQERKRKIQELGEVLDHFFGGYALNLLKQANNSAVELVRLVLAHLPGFRDHAVYKGEQVHFYKRAQILVGDVWAAYGRRSEGLASFPDIGKLTMFADYRVPQVLRPEGVMVYSPALAEMVDNHKVIEFGSEMESEIRAATIQAVELVHAKMTARGYQLRVIELDWLLWQIGEDAKDTLKPHHRVLTVAALPSCNRPFVRVLEGPRALTTKRLSTAPARMLTRVALRSALHARQAARPVGANTQAARRRVFSAQAESKTLSIADKVGRDVKLVVIPREVRRQTRLRTAATSATVRTMSLPSKIALTMLGVGVAGPIIWHFVLDDATRTKVTDALDKTPLGDVYALVAKKVEELVSPFTEPSKTKLLPDWPIPEVPPNTPPVPVLVIDLEDTLVHSEWSRKHGWRHAKRPGVDEFLETLCQYYEIVIFSQNYFADETVLKLDPKRCALHVLSRDATRYYKGSHVKDLSNLNRDLRQTVIIDDDPNAYQLQPENAIPIKPFTNGRDREDHELTDLIPFLKALAMERLPDFRTVLAEFRDDDGVVRDLPAKYAARVRALEMQKAQEKQKGLGGFIRGRLSHRPSNTSNGSGF</sequence>
<evidence type="ECO:0000256" key="1">
    <source>
        <dbReference type="ARBA" id="ARBA00022801"/>
    </source>
</evidence>
<dbReference type="InterPro" id="IPR004274">
    <property type="entry name" value="FCP1_dom"/>
</dbReference>
<keyword evidence="1 6" id="KW-0378">Hydrolase</keyword>
<comment type="caution">
    <text evidence="9">The sequence shown here is derived from an EMBL/GenBank/DDBJ whole genome shotgun (WGS) entry which is preliminary data.</text>
</comment>
<dbReference type="Pfam" id="PF10343">
    <property type="entry name" value="Q_salvage"/>
    <property type="match status" value="1"/>
</dbReference>
<comment type="function">
    <text evidence="6">Catalyzes the hydrolysis of queuosine 5'-phosphate, releasing the nucleobase queuine (q). Is required for salvage of queuine from exogenous queuosine (Q) that is imported and then converted to queuosine 5'-phosphate intracellularly.</text>
</comment>
<keyword evidence="10" id="KW-1185">Reference proteome</keyword>
<dbReference type="PANTHER" id="PTHR21314">
    <property type="entry name" value="QUEUOSINE 5'-PHOSPHATE N-GLYCOSYLASE_HYDROLASE-RELATED"/>
    <property type="match status" value="1"/>
</dbReference>
<feature type="compositionally biased region" description="Polar residues" evidence="7">
    <location>
        <begin position="723"/>
        <end position="733"/>
    </location>
</feature>
<dbReference type="AlphaFoldDB" id="A0AAV2YDY1"/>
<evidence type="ECO:0000256" key="6">
    <source>
        <dbReference type="RuleBase" id="RU365002"/>
    </source>
</evidence>
<feature type="region of interest" description="Disordered" evidence="7">
    <location>
        <begin position="711"/>
        <end position="733"/>
    </location>
</feature>
<reference evidence="9" key="2">
    <citation type="journal article" date="2023" name="Microbiol Resour">
        <title>Decontamination and Annotation of the Draft Genome Sequence of the Oomycete Lagenidium giganteum ARSEF 373.</title>
        <authorList>
            <person name="Morgan W.R."/>
            <person name="Tartar A."/>
        </authorList>
    </citation>
    <scope>NUCLEOTIDE SEQUENCE</scope>
    <source>
        <strain evidence="9">ARSEF 373</strain>
    </source>
</reference>
<dbReference type="CDD" id="cd07521">
    <property type="entry name" value="HAD_FCP1-like"/>
    <property type="match status" value="1"/>
</dbReference>
<dbReference type="EMBL" id="DAKRPA010000315">
    <property type="protein sequence ID" value="DAZ93457.1"/>
    <property type="molecule type" value="Genomic_DNA"/>
</dbReference>
<dbReference type="Pfam" id="PF03031">
    <property type="entry name" value="NIF"/>
    <property type="match status" value="1"/>
</dbReference>
<evidence type="ECO:0000259" key="8">
    <source>
        <dbReference type="PROSITE" id="PS50969"/>
    </source>
</evidence>
<evidence type="ECO:0000313" key="10">
    <source>
        <dbReference type="Proteomes" id="UP001146120"/>
    </source>
</evidence>
<dbReference type="PANTHER" id="PTHR21314:SF0">
    <property type="entry name" value="QUEUOSINE 5'-PHOSPHATE N-GLYCOSYLASE_HYDROLASE"/>
    <property type="match status" value="1"/>
</dbReference>
<accession>A0AAV2YDY1</accession>
<protein>
    <recommendedName>
        <fullName evidence="3 6">Queuosine 5'-phosphate N-glycosylase/hydrolase</fullName>
        <ecNumber evidence="6">3.2.2.-</ecNumber>
    </recommendedName>
    <alternativeName>
        <fullName evidence="4 6">Queuosine-nucleotide N-glycosylase/hydrolase</fullName>
    </alternativeName>
</protein>
<dbReference type="SUPFAM" id="SSF56784">
    <property type="entry name" value="HAD-like"/>
    <property type="match status" value="1"/>
</dbReference>
<dbReference type="InterPro" id="IPR019438">
    <property type="entry name" value="Q_salvage"/>
</dbReference>
<dbReference type="PROSITE" id="PS50969">
    <property type="entry name" value="FCP1"/>
    <property type="match status" value="1"/>
</dbReference>
<evidence type="ECO:0000256" key="3">
    <source>
        <dbReference type="ARBA" id="ARBA00035306"/>
    </source>
</evidence>
<comment type="similarity">
    <text evidence="2 6">Belongs to the QNG1 protein family.</text>
</comment>
<dbReference type="GO" id="GO:0006400">
    <property type="term" value="P:tRNA modification"/>
    <property type="evidence" value="ECO:0007669"/>
    <property type="project" value="TreeGrafter"/>
</dbReference>
<proteinExistence type="inferred from homology"/>
<dbReference type="Gene3D" id="3.40.50.1000">
    <property type="entry name" value="HAD superfamily/HAD-like"/>
    <property type="match status" value="1"/>
</dbReference>
<feature type="domain" description="FCP1 homology" evidence="8">
    <location>
        <begin position="521"/>
        <end position="664"/>
    </location>
</feature>
<evidence type="ECO:0000313" key="9">
    <source>
        <dbReference type="EMBL" id="DAZ93457.1"/>
    </source>
</evidence>
<organism evidence="9 10">
    <name type="scientific">Lagenidium giganteum</name>
    <dbReference type="NCBI Taxonomy" id="4803"/>
    <lineage>
        <taxon>Eukaryota</taxon>
        <taxon>Sar</taxon>
        <taxon>Stramenopiles</taxon>
        <taxon>Oomycota</taxon>
        <taxon>Peronosporomycetes</taxon>
        <taxon>Pythiales</taxon>
        <taxon>Pythiaceae</taxon>
    </lineage>
</organism>
<evidence type="ECO:0000256" key="4">
    <source>
        <dbReference type="ARBA" id="ARBA00035393"/>
    </source>
</evidence>
<name>A0AAV2YDY1_9STRA</name>
<evidence type="ECO:0000256" key="5">
    <source>
        <dbReference type="ARBA" id="ARBA00048204"/>
    </source>
</evidence>
<dbReference type="InterPro" id="IPR036412">
    <property type="entry name" value="HAD-like_sf"/>
</dbReference>
<dbReference type="InterPro" id="IPR023214">
    <property type="entry name" value="HAD_sf"/>
</dbReference>
<gene>
    <name evidence="9" type="ORF">N0F65_007103</name>
</gene>
<evidence type="ECO:0000256" key="2">
    <source>
        <dbReference type="ARBA" id="ARBA00035119"/>
    </source>
</evidence>
<dbReference type="FunFam" id="3.40.50.1000:FF:000194">
    <property type="entry name" value="Mitochondrial import inner membrane translocase subunit TIM50"/>
    <property type="match status" value="1"/>
</dbReference>
<evidence type="ECO:0000256" key="7">
    <source>
        <dbReference type="SAM" id="MobiDB-lite"/>
    </source>
</evidence>
<comment type="catalytic activity">
    <reaction evidence="5 6">
        <text>queuosine 5'-phosphate + H2O = queuine + D-ribose 5-phosphate</text>
        <dbReference type="Rhea" id="RHEA:75387"/>
        <dbReference type="ChEBI" id="CHEBI:15377"/>
        <dbReference type="ChEBI" id="CHEBI:17433"/>
        <dbReference type="ChEBI" id="CHEBI:78346"/>
        <dbReference type="ChEBI" id="CHEBI:194371"/>
    </reaction>
    <physiologicalReaction direction="left-to-right" evidence="5 6">
        <dbReference type="Rhea" id="RHEA:75388"/>
    </physiologicalReaction>
</comment>
<dbReference type="GO" id="GO:0016787">
    <property type="term" value="F:hydrolase activity"/>
    <property type="evidence" value="ECO:0007669"/>
    <property type="project" value="UniProtKB-KW"/>
</dbReference>
<dbReference type="Proteomes" id="UP001146120">
    <property type="component" value="Unassembled WGS sequence"/>
</dbReference>
<dbReference type="EC" id="3.2.2.-" evidence="6"/>
<reference evidence="9" key="1">
    <citation type="submission" date="2022-11" db="EMBL/GenBank/DDBJ databases">
        <authorList>
            <person name="Morgan W.R."/>
            <person name="Tartar A."/>
        </authorList>
    </citation>
    <scope>NUCLEOTIDE SEQUENCE</scope>
    <source>
        <strain evidence="9">ARSEF 373</strain>
    </source>
</reference>
<dbReference type="SMART" id="SM00577">
    <property type="entry name" value="CPDc"/>
    <property type="match status" value="1"/>
</dbReference>